<dbReference type="AlphaFoldDB" id="A0A2P8QEU4"/>
<name>A0A2P8QEU4_9ACTN</name>
<evidence type="ECO:0000313" key="3">
    <source>
        <dbReference type="EMBL" id="PSM44782.1"/>
    </source>
</evidence>
<dbReference type="RefSeq" id="WP_107014537.1">
    <property type="nucleotide sequence ID" value="NZ_KZ679038.1"/>
</dbReference>
<gene>
    <name evidence="3" type="ORF">C6Y14_01235</name>
</gene>
<sequence length="80" mass="9084">MTARDFPRRPHPAHQQLPKHGLTGKAHRAAGDELLLRSTGFARLWESYHVNAFVQGSKTLHQPEVGLLTLRYQSMLIADR</sequence>
<dbReference type="Gene3D" id="3.30.450.180">
    <property type="match status" value="1"/>
</dbReference>
<evidence type="ECO:0000259" key="2">
    <source>
        <dbReference type="Pfam" id="PF17765"/>
    </source>
</evidence>
<keyword evidence="4" id="KW-1185">Reference proteome</keyword>
<evidence type="ECO:0000313" key="4">
    <source>
        <dbReference type="Proteomes" id="UP000240429"/>
    </source>
</evidence>
<reference evidence="3 4" key="1">
    <citation type="submission" date="2018-03" db="EMBL/GenBank/DDBJ databases">
        <title>Streptomyces dioscori sp. nov., a novel endophytic actinobacterium isolated from bulbil of Dioscorea bulbifera L.</title>
        <authorList>
            <person name="Zhikuan W."/>
        </authorList>
    </citation>
    <scope>NUCLEOTIDE SEQUENCE [LARGE SCALE GENOMIC DNA]</scope>
    <source>
        <strain evidence="3 4">A217</strain>
    </source>
</reference>
<organism evidence="3 4">
    <name type="scientific">Streptomyces dioscori</name>
    <dbReference type="NCBI Taxonomy" id="2109333"/>
    <lineage>
        <taxon>Bacteria</taxon>
        <taxon>Bacillati</taxon>
        <taxon>Actinomycetota</taxon>
        <taxon>Actinomycetes</taxon>
        <taxon>Kitasatosporales</taxon>
        <taxon>Streptomycetaceae</taxon>
        <taxon>Streptomyces</taxon>
        <taxon>Streptomyces aurantiacus group</taxon>
    </lineage>
</organism>
<evidence type="ECO:0000256" key="1">
    <source>
        <dbReference type="SAM" id="MobiDB-lite"/>
    </source>
</evidence>
<dbReference type="EMBL" id="PYBJ01000001">
    <property type="protein sequence ID" value="PSM44782.1"/>
    <property type="molecule type" value="Genomic_DNA"/>
</dbReference>
<protein>
    <recommendedName>
        <fullName evidence="2">MmyB-like transcription regulator ligand binding domain-containing protein</fullName>
    </recommendedName>
</protein>
<accession>A0A2P8QEU4</accession>
<dbReference type="InterPro" id="IPR041413">
    <property type="entry name" value="MLTR_LBD"/>
</dbReference>
<dbReference type="Pfam" id="PF17765">
    <property type="entry name" value="MLTR_LBD"/>
    <property type="match status" value="1"/>
</dbReference>
<feature type="region of interest" description="Disordered" evidence="1">
    <location>
        <begin position="1"/>
        <end position="26"/>
    </location>
</feature>
<dbReference type="Proteomes" id="UP000240429">
    <property type="component" value="Unassembled WGS sequence"/>
</dbReference>
<feature type="domain" description="MmyB-like transcription regulator ligand binding" evidence="2">
    <location>
        <begin position="28"/>
        <end position="79"/>
    </location>
</feature>
<comment type="caution">
    <text evidence="3">The sequence shown here is derived from an EMBL/GenBank/DDBJ whole genome shotgun (WGS) entry which is preliminary data.</text>
</comment>
<proteinExistence type="predicted"/>